<dbReference type="Proteomes" id="UP001207408">
    <property type="component" value="Unassembled WGS sequence"/>
</dbReference>
<dbReference type="Gene3D" id="3.30.70.1070">
    <property type="entry name" value="Sporulation related repeat"/>
    <property type="match status" value="1"/>
</dbReference>
<comment type="caution">
    <text evidence="4">The sequence shown here is derived from an EMBL/GenBank/DDBJ whole genome shotgun (WGS) entry which is preliminary data.</text>
</comment>
<reference evidence="4" key="1">
    <citation type="submission" date="2022-10" db="EMBL/GenBank/DDBJ databases">
        <authorList>
            <person name="Yu W.X."/>
        </authorList>
    </citation>
    <scope>NUCLEOTIDE SEQUENCE</scope>
    <source>
        <strain evidence="4">D04</strain>
    </source>
</reference>
<dbReference type="InterPro" id="IPR007730">
    <property type="entry name" value="SPOR-like_dom"/>
</dbReference>
<evidence type="ECO:0000313" key="4">
    <source>
        <dbReference type="EMBL" id="MCW3805212.1"/>
    </source>
</evidence>
<proteinExistence type="predicted"/>
<evidence type="ECO:0000256" key="2">
    <source>
        <dbReference type="SAM" id="Phobius"/>
    </source>
</evidence>
<organism evidence="4 5">
    <name type="scientific">Plebeiibacterium marinum</name>
    <dbReference type="NCBI Taxonomy" id="2992111"/>
    <lineage>
        <taxon>Bacteria</taxon>
        <taxon>Pseudomonadati</taxon>
        <taxon>Bacteroidota</taxon>
        <taxon>Bacteroidia</taxon>
        <taxon>Marinilabiliales</taxon>
        <taxon>Marinilabiliaceae</taxon>
        <taxon>Plebeiibacterium</taxon>
    </lineage>
</organism>
<evidence type="ECO:0000313" key="5">
    <source>
        <dbReference type="Proteomes" id="UP001207408"/>
    </source>
</evidence>
<feature type="compositionally biased region" description="Basic and acidic residues" evidence="1">
    <location>
        <begin position="125"/>
        <end position="142"/>
    </location>
</feature>
<feature type="transmembrane region" description="Helical" evidence="2">
    <location>
        <begin position="237"/>
        <end position="257"/>
    </location>
</feature>
<dbReference type="RefSeq" id="WP_301198510.1">
    <property type="nucleotide sequence ID" value="NZ_JAPDPI010000009.1"/>
</dbReference>
<dbReference type="SUPFAM" id="SSF110997">
    <property type="entry name" value="Sporulation related repeat"/>
    <property type="match status" value="1"/>
</dbReference>
<dbReference type="InterPro" id="IPR036680">
    <property type="entry name" value="SPOR-like_sf"/>
</dbReference>
<keyword evidence="2" id="KW-0812">Transmembrane</keyword>
<dbReference type="InterPro" id="IPR041268">
    <property type="entry name" value="HU-CCDC81_bac_2"/>
</dbReference>
<dbReference type="Pfam" id="PF18174">
    <property type="entry name" value="HU-CCDC81_bac_1"/>
    <property type="match status" value="1"/>
</dbReference>
<feature type="region of interest" description="Disordered" evidence="1">
    <location>
        <begin position="116"/>
        <end position="174"/>
    </location>
</feature>
<dbReference type="InterPro" id="IPR040495">
    <property type="entry name" value="HU-CCDC81_bac_1"/>
</dbReference>
<dbReference type="Pfam" id="PF18175">
    <property type="entry name" value="HU-CCDC81_bac_2"/>
    <property type="match status" value="1"/>
</dbReference>
<evidence type="ECO:0000256" key="1">
    <source>
        <dbReference type="SAM" id="MobiDB-lite"/>
    </source>
</evidence>
<feature type="domain" description="SPOR" evidence="3">
    <location>
        <begin position="305"/>
        <end position="381"/>
    </location>
</feature>
<dbReference type="EMBL" id="JAPDPI010000009">
    <property type="protein sequence ID" value="MCW3805212.1"/>
    <property type="molecule type" value="Genomic_DNA"/>
</dbReference>
<evidence type="ECO:0000259" key="3">
    <source>
        <dbReference type="PROSITE" id="PS51724"/>
    </source>
</evidence>
<keyword evidence="2" id="KW-1133">Transmembrane helix</keyword>
<name>A0AAE3MCU6_9BACT</name>
<keyword evidence="2" id="KW-0472">Membrane</keyword>
<sequence>MEKYISELIQENNRVIIPNFGAFIISKENGVSILFNNFLSFNDGLLVNYVAEQKGIDTIVATDQVFEFVDNLKKQLDEQGVYAIEKLGVFKKDENGILRFQQAEDFGEGFVSKEPVVEEEEVDDATTKEEPQDMEEGKKETFLLDIDNSSEITEAGDDEKIGETPSEDEYKPGSEAILTIDNEPEEVEAETKKETVVVPKAEPVKPKVQVVSEKKSGATETNKYVQETIKEKKRKDIITFIIIAVLLVICIGAYFLFFNKPQKKVIKTIPVKVEKPVTKQPVVTDTVPKVVSKPEPIQEPVKPAVAAGKDFFIIVGSFKNEANAVKMLNKLKASGFGNAQIIPKGNMFLVSADSSPSYKKIETRQQEILENDKIESWLYKVR</sequence>
<dbReference type="AlphaFoldDB" id="A0AAE3MCU6"/>
<dbReference type="Pfam" id="PF05036">
    <property type="entry name" value="SPOR"/>
    <property type="match status" value="1"/>
</dbReference>
<feature type="compositionally biased region" description="Basic and acidic residues" evidence="1">
    <location>
        <begin position="158"/>
        <end position="172"/>
    </location>
</feature>
<gene>
    <name evidence="4" type="ORF">OM074_06210</name>
</gene>
<dbReference type="GO" id="GO:0042834">
    <property type="term" value="F:peptidoglycan binding"/>
    <property type="evidence" value="ECO:0007669"/>
    <property type="project" value="InterPro"/>
</dbReference>
<keyword evidence="5" id="KW-1185">Reference proteome</keyword>
<dbReference type="PROSITE" id="PS51724">
    <property type="entry name" value="SPOR"/>
    <property type="match status" value="1"/>
</dbReference>
<accession>A0AAE3MCU6</accession>
<protein>
    <submittedName>
        <fullName evidence="4">SPOR domain-containing protein</fullName>
    </submittedName>
</protein>